<evidence type="ECO:0000256" key="8">
    <source>
        <dbReference type="ARBA" id="ARBA00052347"/>
    </source>
</evidence>
<dbReference type="PROSITE" id="PS50980">
    <property type="entry name" value="COA_CT_NTER"/>
    <property type="match status" value="1"/>
</dbReference>
<evidence type="ECO:0000256" key="4">
    <source>
        <dbReference type="ARBA" id="ARBA00025711"/>
    </source>
</evidence>
<dbReference type="GO" id="GO:0005524">
    <property type="term" value="F:ATP binding"/>
    <property type="evidence" value="ECO:0007669"/>
    <property type="project" value="UniProtKB-KW"/>
</dbReference>
<dbReference type="CDD" id="cd14707">
    <property type="entry name" value="bZIP_plant_BZIP46"/>
    <property type="match status" value="1"/>
</dbReference>
<keyword evidence="2" id="KW-0547">Nucleotide-binding</keyword>
<proteinExistence type="inferred from homology"/>
<dbReference type="PANTHER" id="PTHR22855">
    <property type="entry name" value="ACETYL, PROPIONYL, PYRUVATE, AND GLUTACONYL CARBOXYLASE-RELATED"/>
    <property type="match status" value="1"/>
</dbReference>
<feature type="signal peptide" evidence="10">
    <location>
        <begin position="1"/>
        <end position="17"/>
    </location>
</feature>
<dbReference type="SUPFAM" id="SSF57959">
    <property type="entry name" value="Leucine zipper domain"/>
    <property type="match status" value="1"/>
</dbReference>
<feature type="domain" description="CoA carboxyltransferase C-terminal" evidence="13">
    <location>
        <begin position="662"/>
        <end position="761"/>
    </location>
</feature>
<evidence type="ECO:0000256" key="1">
    <source>
        <dbReference type="ARBA" id="ARBA00006102"/>
    </source>
</evidence>
<dbReference type="Gene3D" id="3.90.226.10">
    <property type="entry name" value="2-enoyl-CoA Hydratase, Chain A, domain 1"/>
    <property type="match status" value="4"/>
</dbReference>
<dbReference type="EMBL" id="OU503045">
    <property type="protein sequence ID" value="CAI9769942.1"/>
    <property type="molecule type" value="Genomic_DNA"/>
</dbReference>
<evidence type="ECO:0000259" key="13">
    <source>
        <dbReference type="PROSITE" id="PS50989"/>
    </source>
</evidence>
<dbReference type="SUPFAM" id="SSF52096">
    <property type="entry name" value="ClpP/crotonase"/>
    <property type="match status" value="2"/>
</dbReference>
<evidence type="ECO:0000256" key="2">
    <source>
        <dbReference type="ARBA" id="ARBA00022741"/>
    </source>
</evidence>
<keyword evidence="15" id="KW-1185">Reference proteome</keyword>
<gene>
    <name evidence="14" type="ORF">FPE_LOCUS16348</name>
</gene>
<dbReference type="PROSITE" id="PS50989">
    <property type="entry name" value="COA_CT_CTER"/>
    <property type="match status" value="1"/>
</dbReference>
<feature type="coiled-coil region" evidence="9">
    <location>
        <begin position="351"/>
        <end position="385"/>
    </location>
</feature>
<evidence type="ECO:0000259" key="12">
    <source>
        <dbReference type="PROSITE" id="PS50980"/>
    </source>
</evidence>
<dbReference type="InterPro" id="IPR011763">
    <property type="entry name" value="COA_CT_C"/>
</dbReference>
<dbReference type="Gene3D" id="1.20.5.170">
    <property type="match status" value="1"/>
</dbReference>
<dbReference type="SMART" id="SM00338">
    <property type="entry name" value="BRLZ"/>
    <property type="match status" value="1"/>
</dbReference>
<dbReference type="GO" id="GO:0005739">
    <property type="term" value="C:mitochondrion"/>
    <property type="evidence" value="ECO:0007669"/>
    <property type="project" value="TreeGrafter"/>
</dbReference>
<dbReference type="GO" id="GO:0006552">
    <property type="term" value="P:L-leucine catabolic process"/>
    <property type="evidence" value="ECO:0007669"/>
    <property type="project" value="TreeGrafter"/>
</dbReference>
<dbReference type="InterPro" id="IPR029045">
    <property type="entry name" value="ClpP/crotonase-like_dom_sf"/>
</dbReference>
<feature type="domain" description="BZIP" evidence="11">
    <location>
        <begin position="330"/>
        <end position="375"/>
    </location>
</feature>
<dbReference type="InterPro" id="IPR045190">
    <property type="entry name" value="MCCB/AccD1-like"/>
</dbReference>
<protein>
    <recommendedName>
        <fullName evidence="5">methylcrotonoyl-CoA carboxylase</fullName>
        <ecNumber evidence="5">6.4.1.4</ecNumber>
    </recommendedName>
    <alternativeName>
        <fullName evidence="7">3-methylcrotonyl-CoA carboxylase 2</fullName>
    </alternativeName>
    <alternativeName>
        <fullName evidence="6">3-methylcrotonyl-CoA:carbon dioxide ligase subunit beta</fullName>
    </alternativeName>
</protein>
<evidence type="ECO:0000256" key="7">
    <source>
        <dbReference type="ARBA" id="ARBA00031404"/>
    </source>
</evidence>
<evidence type="ECO:0000313" key="14">
    <source>
        <dbReference type="EMBL" id="CAI9769942.1"/>
    </source>
</evidence>
<dbReference type="InterPro" id="IPR034733">
    <property type="entry name" value="AcCoA_carboxyl_beta"/>
</dbReference>
<evidence type="ECO:0000256" key="6">
    <source>
        <dbReference type="ARBA" id="ARBA00031237"/>
    </source>
</evidence>
<dbReference type="InterPro" id="IPR004827">
    <property type="entry name" value="bZIP"/>
</dbReference>
<evidence type="ECO:0000256" key="10">
    <source>
        <dbReference type="SAM" id="SignalP"/>
    </source>
</evidence>
<accession>A0AAD1ZMZ0</accession>
<sequence>MAEALCVVLVLIQTLEPAAVRRGERVFVPRFLLFCGRGRGVAKKKETTRSLTRLVALLAIFYNGNTSAGPGKEFGSMNMEDLLKSIWTAEETQAMSSCPGSGNGIAPVGNLQRQGSLSLPRTLSQKTVDEVWRDVLKETVGAKDGSADGGSNLEVRQPTLGEMTLEEFLVRAGVVREDIQPSWLANNNGIYGGLPAASGFNNGSTIGFQQPSRNQGMLGNQHAKNNNVVHNLQALEKNMGGVISLEQQPRQPQPLLPKQTVLSSPMQLGNNGKLGGVISLEQQPRQPQPLFPKQTFKVEQWPWGHYAMGARQLQEGGRGRRSSTSLEKVVERRRKRMMKNRESAARSRSRKQAYTLELEAEIAKLREMNQEFRKKQAEYMEMQKNQISDETILPRACKRICLRRALTGPCFGSEPHPELLFRGPSRHTRPVDRGSESFATNSKVMEGHISQLHPHIQMVLNGGGQEAVKRNRSRNKLLPRERIDRLIDPGSAFLELSQLAGHELYEEPLPSGGIITGVGPVHGKLCMFVANDPTVKGGTYYPITVKKHLRAQEIAAKCRLPCIDACRRHSPNCAGTYIPAMADESVMVQGNGTIFLAGPPLVKAATGEEVSAEDLGGATVHSRTSGVSDYFAQDALAIGRNIIKNLHVASGANDHVVSDFKEPLYDVEELRSIAPTDLKQSLDIRSIIARIVDGSEFDEFKKLYGTTLVTGFARIHGQPVGILGNNGILFNESALKGAHLIELCTQRNIPLIFLQNITGFMNICDGRSSGCRVLAQIERGNRKKAGIQWSKEEENFRDSVVEAYDRECSAYYSTVRLWDDGLIDPADTRKIVGLCIAASMNRKPESTKYGVFRM</sequence>
<feature type="domain" description="CoA carboxyltransferase N-terminal" evidence="12">
    <location>
        <begin position="445"/>
        <end position="563"/>
    </location>
</feature>
<comment type="pathway">
    <text evidence="4">Amino-acid degradation; L-leucine degradation; (S)-3-hydroxy-3-methylglutaryl-CoA from 3-isovaleryl-CoA: step 2/3.</text>
</comment>
<dbReference type="Proteomes" id="UP000834106">
    <property type="component" value="Chromosome 10"/>
</dbReference>
<evidence type="ECO:0000313" key="15">
    <source>
        <dbReference type="Proteomes" id="UP000834106"/>
    </source>
</evidence>
<reference evidence="14" key="1">
    <citation type="submission" date="2023-05" db="EMBL/GenBank/DDBJ databases">
        <authorList>
            <person name="Huff M."/>
        </authorList>
    </citation>
    <scope>NUCLEOTIDE SEQUENCE</scope>
</reference>
<organism evidence="14 15">
    <name type="scientific">Fraxinus pennsylvanica</name>
    <dbReference type="NCBI Taxonomy" id="56036"/>
    <lineage>
        <taxon>Eukaryota</taxon>
        <taxon>Viridiplantae</taxon>
        <taxon>Streptophyta</taxon>
        <taxon>Embryophyta</taxon>
        <taxon>Tracheophyta</taxon>
        <taxon>Spermatophyta</taxon>
        <taxon>Magnoliopsida</taxon>
        <taxon>eudicotyledons</taxon>
        <taxon>Gunneridae</taxon>
        <taxon>Pentapetalae</taxon>
        <taxon>asterids</taxon>
        <taxon>lamiids</taxon>
        <taxon>Lamiales</taxon>
        <taxon>Oleaceae</taxon>
        <taxon>Oleeae</taxon>
        <taxon>Fraxinus</taxon>
    </lineage>
</organism>
<keyword evidence="9" id="KW-0175">Coiled coil</keyword>
<comment type="similarity">
    <text evidence="1">Belongs to the AccD/PCCB family.</text>
</comment>
<evidence type="ECO:0000256" key="3">
    <source>
        <dbReference type="ARBA" id="ARBA00022840"/>
    </source>
</evidence>
<dbReference type="GO" id="GO:0003700">
    <property type="term" value="F:DNA-binding transcription factor activity"/>
    <property type="evidence" value="ECO:0007669"/>
    <property type="project" value="InterPro"/>
</dbReference>
<evidence type="ECO:0000256" key="5">
    <source>
        <dbReference type="ARBA" id="ARBA00026116"/>
    </source>
</evidence>
<dbReference type="GO" id="GO:0004485">
    <property type="term" value="F:methylcrotonoyl-CoA carboxylase activity"/>
    <property type="evidence" value="ECO:0007669"/>
    <property type="project" value="UniProtKB-EC"/>
</dbReference>
<name>A0AAD1ZMZ0_9LAMI</name>
<dbReference type="PROSITE" id="PS50217">
    <property type="entry name" value="BZIP"/>
    <property type="match status" value="1"/>
</dbReference>
<evidence type="ECO:0000259" key="11">
    <source>
        <dbReference type="PROSITE" id="PS50217"/>
    </source>
</evidence>
<dbReference type="InterPro" id="IPR046347">
    <property type="entry name" value="bZIP_sf"/>
</dbReference>
<feature type="chain" id="PRO_5042265339" description="methylcrotonoyl-CoA carboxylase" evidence="10">
    <location>
        <begin position="18"/>
        <end position="854"/>
    </location>
</feature>
<comment type="catalytic activity">
    <reaction evidence="8">
        <text>3-methylbut-2-enoyl-CoA + hydrogencarbonate + ATP = 3-methyl-(2E)-glutaconyl-CoA + ADP + phosphate + H(+)</text>
        <dbReference type="Rhea" id="RHEA:13589"/>
        <dbReference type="ChEBI" id="CHEBI:15378"/>
        <dbReference type="ChEBI" id="CHEBI:17544"/>
        <dbReference type="ChEBI" id="CHEBI:30616"/>
        <dbReference type="ChEBI" id="CHEBI:43474"/>
        <dbReference type="ChEBI" id="CHEBI:57344"/>
        <dbReference type="ChEBI" id="CHEBI:57346"/>
        <dbReference type="ChEBI" id="CHEBI:456216"/>
        <dbReference type="EC" id="6.4.1.4"/>
    </reaction>
</comment>
<dbReference type="AlphaFoldDB" id="A0AAD1ZMZ0"/>
<dbReference type="InterPro" id="IPR011762">
    <property type="entry name" value="COA_CT_N"/>
</dbReference>
<dbReference type="GO" id="GO:1905202">
    <property type="term" value="C:methylcrotonoyl-CoA carboxylase complex"/>
    <property type="evidence" value="ECO:0007669"/>
    <property type="project" value="TreeGrafter"/>
</dbReference>
<dbReference type="PANTHER" id="PTHR22855:SF13">
    <property type="entry name" value="METHYLCROTONOYL-COA CARBOXYLASE BETA CHAIN, MITOCHONDRIAL"/>
    <property type="match status" value="1"/>
</dbReference>
<keyword evidence="3" id="KW-0067">ATP-binding</keyword>
<evidence type="ECO:0000256" key="9">
    <source>
        <dbReference type="SAM" id="Coils"/>
    </source>
</evidence>
<dbReference type="EC" id="6.4.1.4" evidence="5"/>
<dbReference type="Pfam" id="PF01039">
    <property type="entry name" value="Carboxyl_trans"/>
    <property type="match status" value="2"/>
</dbReference>
<dbReference type="Pfam" id="PF00170">
    <property type="entry name" value="bZIP_1"/>
    <property type="match status" value="1"/>
</dbReference>
<keyword evidence="10" id="KW-0732">Signal</keyword>